<evidence type="ECO:0000259" key="6">
    <source>
        <dbReference type="PROSITE" id="PS50928"/>
    </source>
</evidence>
<keyword evidence="5" id="KW-0813">Transport</keyword>
<dbReference type="Pfam" id="PF00528">
    <property type="entry name" value="BPD_transp_1"/>
    <property type="match status" value="2"/>
</dbReference>
<dbReference type="SUPFAM" id="SSF161098">
    <property type="entry name" value="MetI-like"/>
    <property type="match status" value="2"/>
</dbReference>
<evidence type="ECO:0000256" key="5">
    <source>
        <dbReference type="RuleBase" id="RU363032"/>
    </source>
</evidence>
<evidence type="ECO:0000256" key="1">
    <source>
        <dbReference type="ARBA" id="ARBA00004141"/>
    </source>
</evidence>
<evidence type="ECO:0000256" key="3">
    <source>
        <dbReference type="ARBA" id="ARBA00022989"/>
    </source>
</evidence>
<reference evidence="7 8" key="1">
    <citation type="submission" date="2023-09" db="EMBL/GenBank/DDBJ databases">
        <authorList>
            <person name="Golyshina O.V."/>
            <person name="Lunev E.A."/>
            <person name="Bargiela R."/>
            <person name="Gaines M.C."/>
            <person name="Daum B."/>
            <person name="Bale N.J."/>
            <person name="Koenen M."/>
            <person name="Sinninghe Damst J.S."/>
            <person name="Yakimov M."/>
            <person name="Golyshin P.N."/>
        </authorList>
    </citation>
    <scope>NUCLEOTIDE SEQUENCE [LARGE SCALE GENOMIC DNA]</scope>
    <source>
        <strain evidence="7 8">M1</strain>
    </source>
</reference>
<protein>
    <submittedName>
        <fullName evidence="7">ABC transporter permease subunit</fullName>
    </submittedName>
</protein>
<dbReference type="InterPro" id="IPR035906">
    <property type="entry name" value="MetI-like_sf"/>
</dbReference>
<dbReference type="PANTHER" id="PTHR42744:SF1">
    <property type="entry name" value="BINDING-PROTEIN-DEPENDENT TRANSPORT SYSTEMS INNER MEMBRANE COMPONENT"/>
    <property type="match status" value="1"/>
</dbReference>
<feature type="transmembrane region" description="Helical" evidence="5">
    <location>
        <begin position="188"/>
        <end position="210"/>
    </location>
</feature>
<dbReference type="EMBL" id="CP133772">
    <property type="protein sequence ID" value="WYX99713.1"/>
    <property type="molecule type" value="Genomic_DNA"/>
</dbReference>
<feature type="transmembrane region" description="Helical" evidence="5">
    <location>
        <begin position="506"/>
        <end position="529"/>
    </location>
</feature>
<gene>
    <name evidence="7" type="ORF">OXIME_000253</name>
</gene>
<feature type="transmembrane region" description="Helical" evidence="5">
    <location>
        <begin position="283"/>
        <end position="304"/>
    </location>
</feature>
<dbReference type="RefSeq" id="WP_393971677.1">
    <property type="nucleotide sequence ID" value="NZ_CP133772.1"/>
</dbReference>
<dbReference type="Proteomes" id="UP001451606">
    <property type="component" value="Chromosome"/>
</dbReference>
<feature type="domain" description="ABC transmembrane type-1" evidence="6">
    <location>
        <begin position="327"/>
        <end position="527"/>
    </location>
</feature>
<name>A0AAX4NEH9_9ARCH</name>
<comment type="similarity">
    <text evidence="5">Belongs to the binding-protein-dependent transport system permease family.</text>
</comment>
<feature type="transmembrane region" description="Helical" evidence="5">
    <location>
        <begin position="324"/>
        <end position="354"/>
    </location>
</feature>
<dbReference type="CDD" id="cd06261">
    <property type="entry name" value="TM_PBP2"/>
    <property type="match status" value="2"/>
</dbReference>
<sequence>MVIIFGSFYLTIIYAILLTFGRIGLVLIISVFLALILGVLSAKVRAAEAIIIPITDVLEALPVVSFFPIILVFFIVRIGGSFGTELAVEFLLVTAVLWNLILGVYQSVLHIPKEYEMVTKAYKIGVIGKLRKLYAPAAFPSIVANIMPSFASALFYITLTEVITIGNKNYEVFGVGTLSVQLADASNYTGIVIVIMFLIVAIGLTFYFFINPLIRISEKYKFESNMPESSRDSKRKQNAFVTVIGDRINQVIVSTQSAIAVVNRTIPRRDKVSRRQIRFSDRVVNIIVGTTLLTVLLITLYFVAESGFSLAFTKYILNPYYLKIFGIATIYDLARIGIVFAISLGTMVPLAVFFGRKKVSGRFSTGIFQILYSIPSPVLLPLIVIFLTPKLAIFLGKSLAFNADVMIIAYLSAASYIFFNVYGSAISIPNDLEVVTKTYKLSRWMKIKYLSFPAIVPGLITGSMSAVGSYWGGLLVAEYVTFNGKTFAVKHGLMLLISKAIANGNLIYADAIDIFMVVLVVIITFVVWVRLYRYSERRFTYD</sequence>
<dbReference type="KEGG" id="omr:OXIME_000253"/>
<proteinExistence type="inferred from homology"/>
<feature type="transmembrane region" description="Helical" evidence="5">
    <location>
        <begin position="449"/>
        <end position="471"/>
    </location>
</feature>
<dbReference type="GeneID" id="95966977"/>
<feature type="transmembrane region" description="Helical" evidence="5">
    <location>
        <begin position="366"/>
        <end position="387"/>
    </location>
</feature>
<dbReference type="PANTHER" id="PTHR42744">
    <property type="entry name" value="BINDING-PROTEIN-DEPENDENT TRANSPORT SYSTEMS INNER MEMBRANE COMPONENT"/>
    <property type="match status" value="1"/>
</dbReference>
<dbReference type="InterPro" id="IPR000515">
    <property type="entry name" value="MetI-like"/>
</dbReference>
<dbReference type="GO" id="GO:0005886">
    <property type="term" value="C:plasma membrane"/>
    <property type="evidence" value="ECO:0007669"/>
    <property type="project" value="UniProtKB-SubCell"/>
</dbReference>
<feature type="transmembrane region" description="Helical" evidence="5">
    <location>
        <begin position="133"/>
        <end position="157"/>
    </location>
</feature>
<evidence type="ECO:0000313" key="8">
    <source>
        <dbReference type="Proteomes" id="UP001451606"/>
    </source>
</evidence>
<feature type="domain" description="ABC transmembrane type-1" evidence="6">
    <location>
        <begin position="16"/>
        <end position="210"/>
    </location>
</feature>
<dbReference type="Gene3D" id="1.10.3720.10">
    <property type="entry name" value="MetI-like"/>
    <property type="match status" value="2"/>
</dbReference>
<feature type="transmembrane region" description="Helical" evidence="5">
    <location>
        <begin position="60"/>
        <end position="78"/>
    </location>
</feature>
<keyword evidence="8" id="KW-1185">Reference proteome</keyword>
<organism evidence="7 8">
    <name type="scientific">Oxyplasma meridianum</name>
    <dbReference type="NCBI Taxonomy" id="3073602"/>
    <lineage>
        <taxon>Archaea</taxon>
        <taxon>Methanobacteriati</taxon>
        <taxon>Thermoplasmatota</taxon>
        <taxon>Thermoplasmata</taxon>
        <taxon>Thermoplasmatales</taxon>
        <taxon>Thermoplasmataceae</taxon>
        <taxon>Oxyplasma</taxon>
    </lineage>
</organism>
<evidence type="ECO:0000313" key="7">
    <source>
        <dbReference type="EMBL" id="WYX99713.1"/>
    </source>
</evidence>
<keyword evidence="3 5" id="KW-1133">Transmembrane helix</keyword>
<feature type="transmembrane region" description="Helical" evidence="5">
    <location>
        <begin position="90"/>
        <end position="112"/>
    </location>
</feature>
<keyword evidence="4 5" id="KW-0472">Membrane</keyword>
<accession>A0AAX4NEH9</accession>
<evidence type="ECO:0000256" key="4">
    <source>
        <dbReference type="ARBA" id="ARBA00023136"/>
    </source>
</evidence>
<comment type="subcellular location">
    <subcellularLocation>
        <location evidence="5">Cell membrane</location>
        <topology evidence="5">Multi-pass membrane protein</topology>
    </subcellularLocation>
    <subcellularLocation>
        <location evidence="1">Membrane</location>
        <topology evidence="1">Multi-pass membrane protein</topology>
    </subcellularLocation>
</comment>
<dbReference type="AlphaFoldDB" id="A0AAX4NEH9"/>
<feature type="transmembrane region" description="Helical" evidence="5">
    <location>
        <begin position="12"/>
        <end position="40"/>
    </location>
</feature>
<dbReference type="PROSITE" id="PS50928">
    <property type="entry name" value="ABC_TM1"/>
    <property type="match status" value="2"/>
</dbReference>
<dbReference type="GO" id="GO:0055085">
    <property type="term" value="P:transmembrane transport"/>
    <property type="evidence" value="ECO:0007669"/>
    <property type="project" value="InterPro"/>
</dbReference>
<feature type="transmembrane region" description="Helical" evidence="5">
    <location>
        <begin position="407"/>
        <end position="428"/>
    </location>
</feature>
<keyword evidence="2 5" id="KW-0812">Transmembrane</keyword>
<evidence type="ECO:0000256" key="2">
    <source>
        <dbReference type="ARBA" id="ARBA00022692"/>
    </source>
</evidence>